<keyword evidence="3" id="KW-0808">Transferase</keyword>
<dbReference type="GO" id="GO:0035556">
    <property type="term" value="P:intracellular signal transduction"/>
    <property type="evidence" value="ECO:0007669"/>
    <property type="project" value="TreeGrafter"/>
</dbReference>
<dbReference type="PROSITE" id="PS50011">
    <property type="entry name" value="PROTEIN_KINASE_DOM"/>
    <property type="match status" value="1"/>
</dbReference>
<dbReference type="InterPro" id="IPR000719">
    <property type="entry name" value="Prot_kinase_dom"/>
</dbReference>
<dbReference type="PANTHER" id="PTHR24346:SF82">
    <property type="entry name" value="KP78A-RELATED"/>
    <property type="match status" value="1"/>
</dbReference>
<dbReference type="Gene3D" id="3.40.1810.10">
    <property type="entry name" value="Transcription factor, MADS-box"/>
    <property type="match status" value="2"/>
</dbReference>
<dbReference type="GO" id="GO:0004674">
    <property type="term" value="F:protein serine/threonine kinase activity"/>
    <property type="evidence" value="ECO:0007669"/>
    <property type="project" value="TreeGrafter"/>
</dbReference>
<feature type="domain" description="MADS-box" evidence="13">
    <location>
        <begin position="86"/>
        <end position="136"/>
    </location>
</feature>
<dbReference type="Gene3D" id="1.10.510.10">
    <property type="entry name" value="Transferase(Phosphotransferase) domain 1"/>
    <property type="match status" value="1"/>
</dbReference>
<dbReference type="Proteomes" id="UP000626092">
    <property type="component" value="Unassembled WGS sequence"/>
</dbReference>
<dbReference type="OrthoDB" id="190564at2759"/>
<keyword evidence="6 11" id="KW-0067">ATP-binding</keyword>
<evidence type="ECO:0000313" key="15">
    <source>
        <dbReference type="Proteomes" id="UP000626092"/>
    </source>
</evidence>
<keyword evidence="8" id="KW-0238">DNA-binding</keyword>
<evidence type="ECO:0000313" key="14">
    <source>
        <dbReference type="EMBL" id="KAF7123389.1"/>
    </source>
</evidence>
<evidence type="ECO:0000259" key="13">
    <source>
        <dbReference type="PROSITE" id="PS50066"/>
    </source>
</evidence>
<dbReference type="GO" id="GO:0003677">
    <property type="term" value="F:DNA binding"/>
    <property type="evidence" value="ECO:0007669"/>
    <property type="project" value="UniProtKB-KW"/>
</dbReference>
<dbReference type="InterPro" id="IPR017441">
    <property type="entry name" value="Protein_kinase_ATP_BS"/>
</dbReference>
<accession>A0A834G2W1</accession>
<dbReference type="SUPFAM" id="SSF56112">
    <property type="entry name" value="Protein kinase-like (PK-like)"/>
    <property type="match status" value="1"/>
</dbReference>
<dbReference type="PROSITE" id="PS50066">
    <property type="entry name" value="MADS_BOX_2"/>
    <property type="match status" value="2"/>
</dbReference>
<dbReference type="InterPro" id="IPR011009">
    <property type="entry name" value="Kinase-like_dom_sf"/>
</dbReference>
<evidence type="ECO:0000256" key="5">
    <source>
        <dbReference type="ARBA" id="ARBA00022777"/>
    </source>
</evidence>
<dbReference type="SMART" id="SM00432">
    <property type="entry name" value="MADS"/>
    <property type="match status" value="2"/>
</dbReference>
<dbReference type="PRINTS" id="PR00404">
    <property type="entry name" value="MADSDOMAIN"/>
</dbReference>
<evidence type="ECO:0000256" key="2">
    <source>
        <dbReference type="ARBA" id="ARBA00022527"/>
    </source>
</evidence>
<evidence type="ECO:0000256" key="8">
    <source>
        <dbReference type="ARBA" id="ARBA00023125"/>
    </source>
</evidence>
<proteinExistence type="predicted"/>
<gene>
    <name evidence="14" type="ORF">RHSIM_Rhsim12G0086800</name>
</gene>
<dbReference type="EMBL" id="WJXA01000012">
    <property type="protein sequence ID" value="KAF7123389.1"/>
    <property type="molecule type" value="Genomic_DNA"/>
</dbReference>
<dbReference type="GO" id="GO:0046983">
    <property type="term" value="F:protein dimerization activity"/>
    <property type="evidence" value="ECO:0007669"/>
    <property type="project" value="InterPro"/>
</dbReference>
<sequence length="606" mass="69072">MDKTPKTILDPLPEDVRVLIISNFNGRDSGLMKKANELSVLCDVDISLFIFSGCGRLAALLLFLTGPGLEPPATVLSLSLTLCVNILDPLPEDVSFSKRRSGLMKKASELSVLYDVNIGLFIFFGRGRLHKFCSSDRIFVKEKVRKGKKANRETFEVFRPRPFFVFGFIHMREGISGISHGISKWLLSNPYCEKLMRVVGIVNSLCVLRFWFPSEVSLVWTLVCWDLQGACDFYCASTWACGDWVLELDAARFHPRCCLAAALCLRLEFVSKKWPPRSWLLLAVLGHLSSYSMNSVASEEEWARRVSMEELYSKLLMISKLFFPFLRLPDSVLDTLQSGHLEGERRHWLPKDGFTQILFYNVNLILSFFRYAFWEWWLKRVSLGLHRMKRLTQKLCSWMLRVANSNTVFSVTDVLFAGINVGTKRPANDAFVVHVTAIDQRNMDGPTGTGAEMPLQNYTMGKTLGHGSFGKVKITEHRQTGYKVAIKIHNRRKMKSHNIEEKVISRNMVVHRDLKPENLLLHSRGNVQIDDFGLSNVMPDVHFLKTICGSPNYTAPKVIFDKLYDALEIDVWSCGVFLYSLLCGTLPFDDENIPNLFKKIKVLLMI</sequence>
<evidence type="ECO:0000256" key="1">
    <source>
        <dbReference type="ARBA" id="ARBA00004123"/>
    </source>
</evidence>
<reference evidence="14" key="1">
    <citation type="submission" date="2019-11" db="EMBL/GenBank/DDBJ databases">
        <authorList>
            <person name="Liu Y."/>
            <person name="Hou J."/>
            <person name="Li T.-Q."/>
            <person name="Guan C.-H."/>
            <person name="Wu X."/>
            <person name="Wu H.-Z."/>
            <person name="Ling F."/>
            <person name="Zhang R."/>
            <person name="Shi X.-G."/>
            <person name="Ren J.-P."/>
            <person name="Chen E.-F."/>
            <person name="Sun J.-M."/>
        </authorList>
    </citation>
    <scope>NUCLEOTIDE SEQUENCE</scope>
    <source>
        <strain evidence="14">Adult_tree_wgs_1</strain>
        <tissue evidence="14">Leaves</tissue>
    </source>
</reference>
<dbReference type="Gene3D" id="3.30.200.20">
    <property type="entry name" value="Phosphorylase Kinase, domain 1"/>
    <property type="match status" value="1"/>
</dbReference>
<name>A0A834G2W1_RHOSS</name>
<dbReference type="PROSITE" id="PS00107">
    <property type="entry name" value="PROTEIN_KINASE_ATP"/>
    <property type="match status" value="1"/>
</dbReference>
<keyword evidence="4 11" id="KW-0547">Nucleotide-binding</keyword>
<dbReference type="InterPro" id="IPR002100">
    <property type="entry name" value="TF_MADSbox"/>
</dbReference>
<evidence type="ECO:0000256" key="10">
    <source>
        <dbReference type="ARBA" id="ARBA00023242"/>
    </source>
</evidence>
<feature type="domain" description="Protein kinase" evidence="12">
    <location>
        <begin position="312"/>
        <end position="606"/>
    </location>
</feature>
<dbReference type="GO" id="GO:0005524">
    <property type="term" value="F:ATP binding"/>
    <property type="evidence" value="ECO:0007669"/>
    <property type="project" value="UniProtKB-UniRule"/>
</dbReference>
<keyword evidence="10" id="KW-0539">Nucleus</keyword>
<comment type="subcellular location">
    <subcellularLocation>
        <location evidence="1">Nucleus</location>
    </subcellularLocation>
</comment>
<keyword evidence="2" id="KW-0723">Serine/threonine-protein kinase</keyword>
<feature type="domain" description="MADS-box" evidence="13">
    <location>
        <begin position="24"/>
        <end position="57"/>
    </location>
</feature>
<feature type="binding site" evidence="11">
    <location>
        <position position="487"/>
    </location>
    <ligand>
        <name>ATP</name>
        <dbReference type="ChEBI" id="CHEBI:30616"/>
    </ligand>
</feature>
<dbReference type="InterPro" id="IPR036879">
    <property type="entry name" value="TF_MADSbox_sf"/>
</dbReference>
<dbReference type="PROSITE" id="PS00108">
    <property type="entry name" value="PROTEIN_KINASE_ST"/>
    <property type="match status" value="1"/>
</dbReference>
<keyword evidence="9" id="KW-0804">Transcription</keyword>
<keyword evidence="7" id="KW-0805">Transcription regulation</keyword>
<dbReference type="InterPro" id="IPR008271">
    <property type="entry name" value="Ser/Thr_kinase_AS"/>
</dbReference>
<evidence type="ECO:0000256" key="3">
    <source>
        <dbReference type="ARBA" id="ARBA00022679"/>
    </source>
</evidence>
<evidence type="ECO:0000259" key="12">
    <source>
        <dbReference type="PROSITE" id="PS50011"/>
    </source>
</evidence>
<evidence type="ECO:0000256" key="6">
    <source>
        <dbReference type="ARBA" id="ARBA00022840"/>
    </source>
</evidence>
<dbReference type="SUPFAM" id="SSF55455">
    <property type="entry name" value="SRF-like"/>
    <property type="match status" value="2"/>
</dbReference>
<organism evidence="14 15">
    <name type="scientific">Rhododendron simsii</name>
    <name type="common">Sims's rhododendron</name>
    <dbReference type="NCBI Taxonomy" id="118357"/>
    <lineage>
        <taxon>Eukaryota</taxon>
        <taxon>Viridiplantae</taxon>
        <taxon>Streptophyta</taxon>
        <taxon>Embryophyta</taxon>
        <taxon>Tracheophyta</taxon>
        <taxon>Spermatophyta</taxon>
        <taxon>Magnoliopsida</taxon>
        <taxon>eudicotyledons</taxon>
        <taxon>Gunneridae</taxon>
        <taxon>Pentapetalae</taxon>
        <taxon>asterids</taxon>
        <taxon>Ericales</taxon>
        <taxon>Ericaceae</taxon>
        <taxon>Ericoideae</taxon>
        <taxon>Rhodoreae</taxon>
        <taxon>Rhododendron</taxon>
    </lineage>
</organism>
<dbReference type="AlphaFoldDB" id="A0A834G2W1"/>
<evidence type="ECO:0000256" key="7">
    <source>
        <dbReference type="ARBA" id="ARBA00023015"/>
    </source>
</evidence>
<dbReference type="Pfam" id="PF00319">
    <property type="entry name" value="SRF-TF"/>
    <property type="match status" value="2"/>
</dbReference>
<dbReference type="GO" id="GO:0005737">
    <property type="term" value="C:cytoplasm"/>
    <property type="evidence" value="ECO:0007669"/>
    <property type="project" value="TreeGrafter"/>
</dbReference>
<keyword evidence="5" id="KW-0418">Kinase</keyword>
<dbReference type="GO" id="GO:0005634">
    <property type="term" value="C:nucleus"/>
    <property type="evidence" value="ECO:0007669"/>
    <property type="project" value="UniProtKB-SubCell"/>
</dbReference>
<keyword evidence="15" id="KW-1185">Reference proteome</keyword>
<evidence type="ECO:0008006" key="16">
    <source>
        <dbReference type="Google" id="ProtNLM"/>
    </source>
</evidence>
<protein>
    <recommendedName>
        <fullName evidence="16">Protein kinase domain-containing protein</fullName>
    </recommendedName>
</protein>
<dbReference type="PANTHER" id="PTHR24346">
    <property type="entry name" value="MAP/MICROTUBULE AFFINITY-REGULATING KINASE"/>
    <property type="match status" value="1"/>
</dbReference>
<evidence type="ECO:0000256" key="4">
    <source>
        <dbReference type="ARBA" id="ARBA00022741"/>
    </source>
</evidence>
<dbReference type="Pfam" id="PF00069">
    <property type="entry name" value="Pkinase"/>
    <property type="match status" value="1"/>
</dbReference>
<evidence type="ECO:0000256" key="11">
    <source>
        <dbReference type="PROSITE-ProRule" id="PRU10141"/>
    </source>
</evidence>
<comment type="caution">
    <text evidence="14">The sequence shown here is derived from an EMBL/GenBank/DDBJ whole genome shotgun (WGS) entry which is preliminary data.</text>
</comment>
<dbReference type="SMART" id="SM00220">
    <property type="entry name" value="S_TKc"/>
    <property type="match status" value="1"/>
</dbReference>
<evidence type="ECO:0000256" key="9">
    <source>
        <dbReference type="ARBA" id="ARBA00023163"/>
    </source>
</evidence>